<dbReference type="InterPro" id="IPR043136">
    <property type="entry name" value="B30.2/SPRY_sf"/>
</dbReference>
<organism evidence="1 2">
    <name type="scientific">Globodera rostochiensis</name>
    <name type="common">Golden nematode worm</name>
    <name type="synonym">Heterodera rostochiensis</name>
    <dbReference type="NCBI Taxonomy" id="31243"/>
    <lineage>
        <taxon>Eukaryota</taxon>
        <taxon>Metazoa</taxon>
        <taxon>Ecdysozoa</taxon>
        <taxon>Nematoda</taxon>
        <taxon>Chromadorea</taxon>
        <taxon>Rhabditida</taxon>
        <taxon>Tylenchina</taxon>
        <taxon>Tylenchomorpha</taxon>
        <taxon>Tylenchoidea</taxon>
        <taxon>Heteroderidae</taxon>
        <taxon>Heteroderinae</taxon>
        <taxon>Globodera</taxon>
    </lineage>
</organism>
<proteinExistence type="predicted"/>
<dbReference type="WBParaSite" id="Gr19_v10_g16722.t1">
    <property type="protein sequence ID" value="Gr19_v10_g16722.t1"/>
    <property type="gene ID" value="Gr19_v10_g16722"/>
</dbReference>
<sequence length="238" mass="26256">MVANLNKLLSQKISTALLHICVFSNSTETAVLNCVGTPFMRAVAHVGIDSVGPQCAAVTNRGNLFQTPAYPQPLHNIPASTKRRNAKLTIRPKLASKWMGTAHTQLTIVEPGTVINGSYPRATPHTAIAKFALSPEKPYFERAQRRSLRESAPLNRRFDYGLNSNISPIMATDVIGCGVLFNTERAVVITYTINGEHSGERPMKGDDVMSELFSFVTLEGPLDRIEANFEENFTYEFN</sequence>
<dbReference type="Gene3D" id="2.60.120.920">
    <property type="match status" value="1"/>
</dbReference>
<reference evidence="2" key="1">
    <citation type="submission" date="2022-11" db="UniProtKB">
        <authorList>
            <consortium name="WormBaseParasite"/>
        </authorList>
    </citation>
    <scope>IDENTIFICATION</scope>
</reference>
<evidence type="ECO:0000313" key="2">
    <source>
        <dbReference type="WBParaSite" id="Gr19_v10_g16722.t1"/>
    </source>
</evidence>
<protein>
    <submittedName>
        <fullName evidence="2">SPRY domain-containing protein</fullName>
    </submittedName>
</protein>
<evidence type="ECO:0000313" key="1">
    <source>
        <dbReference type="Proteomes" id="UP000887572"/>
    </source>
</evidence>
<accession>A0A914HHP3</accession>
<name>A0A914HHP3_GLORO</name>
<dbReference type="Proteomes" id="UP000887572">
    <property type="component" value="Unplaced"/>
</dbReference>
<dbReference type="AlphaFoldDB" id="A0A914HHP3"/>
<keyword evidence="1" id="KW-1185">Reference proteome</keyword>